<reference evidence="4 5" key="1">
    <citation type="submission" date="2024-03" db="EMBL/GenBank/DDBJ databases">
        <title>Actinomycetospora sp. OC33-EN07, a novel actinomycete isolated from wild orchid (Aerides multiflora).</title>
        <authorList>
            <person name="Suriyachadkun C."/>
        </authorList>
    </citation>
    <scope>NUCLEOTIDE SEQUENCE [LARGE SCALE GENOMIC DNA]</scope>
    <source>
        <strain evidence="4 5">OC33-EN07</strain>
    </source>
</reference>
<gene>
    <name evidence="4" type="ORF">WCD58_01315</name>
</gene>
<dbReference type="InterPro" id="IPR012906">
    <property type="entry name" value="PaaX-like_N"/>
</dbReference>
<dbReference type="EMBL" id="JBBEGM010000001">
    <property type="protein sequence ID" value="MEJ2859772.1"/>
    <property type="molecule type" value="Genomic_DNA"/>
</dbReference>
<dbReference type="Gene3D" id="1.20.58.1460">
    <property type="match status" value="1"/>
</dbReference>
<evidence type="ECO:0000313" key="5">
    <source>
        <dbReference type="Proteomes" id="UP001369736"/>
    </source>
</evidence>
<dbReference type="Gene3D" id="3.30.70.2650">
    <property type="match status" value="1"/>
</dbReference>
<dbReference type="PANTHER" id="PTHR30319">
    <property type="entry name" value="PHENYLACETIC ACID REGULATOR-RELATED TRANSCRIPTIONAL REPRESSOR"/>
    <property type="match status" value="1"/>
</dbReference>
<organism evidence="4 5">
    <name type="scientific">Actinomycetospora flava</name>
    <dbReference type="NCBI Taxonomy" id="3129232"/>
    <lineage>
        <taxon>Bacteria</taxon>
        <taxon>Bacillati</taxon>
        <taxon>Actinomycetota</taxon>
        <taxon>Actinomycetes</taxon>
        <taxon>Pseudonocardiales</taxon>
        <taxon>Pseudonocardiaceae</taxon>
        <taxon>Actinomycetospora</taxon>
    </lineage>
</organism>
<evidence type="ECO:0000259" key="2">
    <source>
        <dbReference type="Pfam" id="PF08223"/>
    </source>
</evidence>
<evidence type="ECO:0000259" key="3">
    <source>
        <dbReference type="Pfam" id="PF20803"/>
    </source>
</evidence>
<evidence type="ECO:0000259" key="1">
    <source>
        <dbReference type="Pfam" id="PF07848"/>
    </source>
</evidence>
<dbReference type="Pfam" id="PF08223">
    <property type="entry name" value="PaaX_C"/>
    <property type="match status" value="1"/>
</dbReference>
<dbReference type="PANTHER" id="PTHR30319:SF1">
    <property type="entry name" value="TRANSCRIPTIONAL REPRESSOR PAAX"/>
    <property type="match status" value="1"/>
</dbReference>
<dbReference type="InterPro" id="IPR013225">
    <property type="entry name" value="PaaX_C"/>
</dbReference>
<keyword evidence="5" id="KW-1185">Reference proteome</keyword>
<evidence type="ECO:0000313" key="4">
    <source>
        <dbReference type="EMBL" id="MEJ2859772.1"/>
    </source>
</evidence>
<dbReference type="Pfam" id="PF07848">
    <property type="entry name" value="PaaX"/>
    <property type="match status" value="1"/>
</dbReference>
<dbReference type="Gene3D" id="1.10.10.10">
    <property type="entry name" value="Winged helix-like DNA-binding domain superfamily/Winged helix DNA-binding domain"/>
    <property type="match status" value="1"/>
</dbReference>
<feature type="domain" description="Transcriptional repressor PaaX-like N-terminal" evidence="1">
    <location>
        <begin position="23"/>
        <end position="84"/>
    </location>
</feature>
<dbReference type="PIRSF" id="PIRSF020623">
    <property type="entry name" value="PaaX"/>
    <property type="match status" value="1"/>
</dbReference>
<feature type="domain" description="Transcriptional repressor PaaX-like central Cas2-like" evidence="3">
    <location>
        <begin position="110"/>
        <end position="188"/>
    </location>
</feature>
<dbReference type="Proteomes" id="UP001369736">
    <property type="component" value="Unassembled WGS sequence"/>
</dbReference>
<comment type="caution">
    <text evidence="4">The sequence shown here is derived from an EMBL/GenBank/DDBJ whole genome shotgun (WGS) entry which is preliminary data.</text>
</comment>
<name>A0ABU8LXE5_9PSEU</name>
<feature type="domain" description="Transcriptional repressor PaaX-like C-terminal" evidence="2">
    <location>
        <begin position="193"/>
        <end position="273"/>
    </location>
</feature>
<protein>
    <submittedName>
        <fullName evidence="4">PaaX family transcriptional regulator C-terminal domain-containing protein</fullName>
    </submittedName>
</protein>
<dbReference type="InterPro" id="IPR011965">
    <property type="entry name" value="PaaX_trns_reg"/>
</dbReference>
<dbReference type="RefSeq" id="WP_337698822.1">
    <property type="nucleotide sequence ID" value="NZ_JBBEGM010000001.1"/>
</dbReference>
<accession>A0ABU8LXE5</accession>
<dbReference type="Pfam" id="PF20803">
    <property type="entry name" value="PaaX_M"/>
    <property type="match status" value="1"/>
</dbReference>
<dbReference type="InterPro" id="IPR036388">
    <property type="entry name" value="WH-like_DNA-bd_sf"/>
</dbReference>
<proteinExistence type="predicted"/>
<sequence>MSGEVVSEETPAAIDEDVDARRPQAILLTFLGGYLLGRGVHVATSSLVDVLGRAGVSEHATRSTVSRMARRDQLHRVRRGRQVYVGSTPATREVLRDGEARLWRTDVVNTHWDGSWTLLSFSLPDAWARERHLLRARLTWAGFGPLQGGLWIAPGDVDVGALADGLGVEGRLRAFSARALEGTDVDTLVRDAWDLPALAARYEAFRARWGDPATHPPVTDPLAAQLVLQTDWLQAIRRDPRLPRRHLPPDWPAEPAHALFRELYTSYERGARAGAAALDVIPDEEAAERTT</sequence>
<dbReference type="InterPro" id="IPR048846">
    <property type="entry name" value="PaaX-like_central"/>
</dbReference>